<dbReference type="SUPFAM" id="SSF57903">
    <property type="entry name" value="FYVE/PHD zinc finger"/>
    <property type="match status" value="1"/>
</dbReference>
<dbReference type="InterPro" id="IPR019787">
    <property type="entry name" value="Znf_PHD-finger"/>
</dbReference>
<feature type="binding site" evidence="9">
    <location>
        <position position="665"/>
    </location>
    <ligand>
        <name>Zn(2+)</name>
        <dbReference type="ChEBI" id="CHEBI:29105"/>
        <label>2</label>
    </ligand>
</feature>
<evidence type="ECO:0000256" key="1">
    <source>
        <dbReference type="ARBA" id="ARBA00004123"/>
    </source>
</evidence>
<dbReference type="PROSITE" id="PS50016">
    <property type="entry name" value="ZF_PHD_2"/>
    <property type="match status" value="1"/>
</dbReference>
<sequence>MMKSAKPTMADASSHRRSQPARQARTNPPRNRTLGERDADSTGPVGDQPIDIFPAVTHFADTMTALPKELVRHFTLLKEVDAKIFGPEEQLFKLVAAATKPPPTLVHNNGNNAVSGTAGTTTGSNAVPGQGQLTMVGDGENGFPSTFELANLPRQQLLRQTSFKIHEMLVSLEEKNHVLSTANDALQKQLTRIEDVWPYLEDEFSDEAKWGSTTHWAYPENRTGKSSHAERTRRDGAAAISAAAQALADEAAARSDARKQAIQAKKSLKNNHLESDFDDHDGKGKGEGKKTKARKTAAESAVGLGITTGTSANGNPPPKKRKVERGPNGAAATERAMAGVFGAAGQPKAKTNSPRGTPAPEGPKKRKALPSASGQAKKTKNGPAAMSPSITSSPVMPSLPEPKITARASPGPITAASRPPSSRSRQNSLHGAAENGKARASPAAASKPNGQVPPTPDSAAPKDWPQPANEPKPTESVVVPPAVKAEPAKKDVEKDEKATPTAPAPSKKETKVEESERQPESTPPIIPMPTVTTKSGRASKPSTPALATFQEAARSRPSRSGEKDNAVAVKKGHKKSGSTVQQAPPTLPPPPPPPPRVPDEADTSSAHGDDDEGDIDADEPRYCYCNGVSYGEMVACDSDDCEREWFHLACVGLKVAPGSKTKWYCEDCKERLKGARQRTNGR</sequence>
<keyword evidence="3 9" id="KW-0479">Metal-binding</keyword>
<evidence type="ECO:0000256" key="2">
    <source>
        <dbReference type="ARBA" id="ARBA00010210"/>
    </source>
</evidence>
<comment type="subunit">
    <text evidence="11">Component of an histone acetyltransferase complex. Interacts with H3K4me3 and to a lesser extent with H3K4me2.</text>
</comment>
<dbReference type="SMART" id="SM00249">
    <property type="entry name" value="PHD"/>
    <property type="match status" value="1"/>
</dbReference>
<evidence type="ECO:0000256" key="8">
    <source>
        <dbReference type="PIRSR" id="PIRSR628651-50"/>
    </source>
</evidence>
<dbReference type="PANTHER" id="PTHR10333">
    <property type="entry name" value="INHIBITOR OF GROWTH PROTEIN"/>
    <property type="match status" value="1"/>
</dbReference>
<feature type="compositionally biased region" description="Basic and acidic residues" evidence="12">
    <location>
        <begin position="486"/>
        <end position="498"/>
    </location>
</feature>
<dbReference type="InterPro" id="IPR024610">
    <property type="entry name" value="ING_N_histone-binding"/>
</dbReference>
<gene>
    <name evidence="14" type="ORF">NLU13_6239</name>
</gene>
<feature type="compositionally biased region" description="Polar residues" evidence="12">
    <location>
        <begin position="20"/>
        <end position="30"/>
    </location>
</feature>
<keyword evidence="15" id="KW-1185">Reference proteome</keyword>
<dbReference type="InterPro" id="IPR013083">
    <property type="entry name" value="Znf_RING/FYVE/PHD"/>
</dbReference>
<feature type="region of interest" description="Disordered" evidence="12">
    <location>
        <begin position="266"/>
        <end position="618"/>
    </location>
</feature>
<comment type="subcellular location">
    <subcellularLocation>
        <location evidence="1 11">Nucleus</location>
    </subcellularLocation>
</comment>
<proteinExistence type="inferred from homology"/>
<evidence type="ECO:0000313" key="14">
    <source>
        <dbReference type="EMBL" id="KAK0386402.1"/>
    </source>
</evidence>
<feature type="compositionally biased region" description="Basic and acidic residues" evidence="12">
    <location>
        <begin position="506"/>
        <end position="519"/>
    </location>
</feature>
<feature type="binding site" evidence="9">
    <location>
        <position position="668"/>
    </location>
    <ligand>
        <name>Zn(2+)</name>
        <dbReference type="ChEBI" id="CHEBI:29105"/>
        <label>2</label>
    </ligand>
</feature>
<evidence type="ECO:0000313" key="15">
    <source>
        <dbReference type="Proteomes" id="UP001175261"/>
    </source>
</evidence>
<dbReference type="Gene3D" id="3.30.40.10">
    <property type="entry name" value="Zinc/RING finger domain, C3HC4 (zinc finger)"/>
    <property type="match status" value="1"/>
</dbReference>
<feature type="compositionally biased region" description="Basic and acidic residues" evidence="12">
    <location>
        <begin position="271"/>
        <end position="290"/>
    </location>
</feature>
<dbReference type="GO" id="GO:0008270">
    <property type="term" value="F:zinc ion binding"/>
    <property type="evidence" value="ECO:0007669"/>
    <property type="project" value="UniProtKB-KW"/>
</dbReference>
<feature type="domain" description="PHD-type" evidence="13">
    <location>
        <begin position="620"/>
        <end position="671"/>
    </location>
</feature>
<keyword evidence="5 9" id="KW-0862">Zinc</keyword>
<feature type="site" description="Histone H3K4me3 binding" evidence="8">
    <location>
        <position position="637"/>
    </location>
</feature>
<feature type="site" description="Histone H3K4me3 binding" evidence="8">
    <location>
        <position position="645"/>
    </location>
</feature>
<comment type="similarity">
    <text evidence="2 11">Belongs to the ING family.</text>
</comment>
<feature type="site" description="Histone H3K4me3 binding" evidence="8">
    <location>
        <position position="633"/>
    </location>
</feature>
<evidence type="ECO:0000256" key="12">
    <source>
        <dbReference type="SAM" id="MobiDB-lite"/>
    </source>
</evidence>
<keyword evidence="6 11" id="KW-0156">Chromatin regulator</keyword>
<keyword evidence="7 11" id="KW-0539">Nucleus</keyword>
<dbReference type="InterPro" id="IPR019786">
    <property type="entry name" value="Zinc_finger_PHD-type_CS"/>
</dbReference>
<dbReference type="PROSITE" id="PS01359">
    <property type="entry name" value="ZF_PHD_1"/>
    <property type="match status" value="1"/>
</dbReference>
<organism evidence="14 15">
    <name type="scientific">Sarocladium strictum</name>
    <name type="common">Black bundle disease fungus</name>
    <name type="synonym">Acremonium strictum</name>
    <dbReference type="NCBI Taxonomy" id="5046"/>
    <lineage>
        <taxon>Eukaryota</taxon>
        <taxon>Fungi</taxon>
        <taxon>Dikarya</taxon>
        <taxon>Ascomycota</taxon>
        <taxon>Pezizomycotina</taxon>
        <taxon>Sordariomycetes</taxon>
        <taxon>Hypocreomycetidae</taxon>
        <taxon>Hypocreales</taxon>
        <taxon>Sarocladiaceae</taxon>
        <taxon>Sarocladium</taxon>
    </lineage>
</organism>
<dbReference type="PANTHER" id="PTHR10333:SF42">
    <property type="entry name" value="INHIBITOR OF GROWTH PROTEIN 5"/>
    <property type="match status" value="1"/>
</dbReference>
<keyword evidence="4 10" id="KW-0863">Zinc-finger</keyword>
<feature type="binding site" evidence="9">
    <location>
        <position position="650"/>
    </location>
    <ligand>
        <name>Zn(2+)</name>
        <dbReference type="ChEBI" id="CHEBI:29105"/>
        <label>1</label>
    </ligand>
</feature>
<reference evidence="14" key="1">
    <citation type="submission" date="2022-10" db="EMBL/GenBank/DDBJ databases">
        <title>Determination and structural analysis of whole genome sequence of Sarocladium strictum F4-1.</title>
        <authorList>
            <person name="Hu L."/>
            <person name="Jiang Y."/>
        </authorList>
    </citation>
    <scope>NUCLEOTIDE SEQUENCE</scope>
    <source>
        <strain evidence="14">F4-1</strain>
    </source>
</reference>
<dbReference type="EMBL" id="JAPDFR010000005">
    <property type="protein sequence ID" value="KAK0386402.1"/>
    <property type="molecule type" value="Genomic_DNA"/>
</dbReference>
<dbReference type="InterPro" id="IPR011011">
    <property type="entry name" value="Znf_FYVE_PHD"/>
</dbReference>
<feature type="binding site" evidence="9">
    <location>
        <position position="647"/>
    </location>
    <ligand>
        <name>Zn(2+)</name>
        <dbReference type="ChEBI" id="CHEBI:29105"/>
        <label>1</label>
    </ligand>
</feature>
<evidence type="ECO:0000256" key="5">
    <source>
        <dbReference type="ARBA" id="ARBA00022833"/>
    </source>
</evidence>
<dbReference type="SMART" id="SM01408">
    <property type="entry name" value="ING"/>
    <property type="match status" value="1"/>
</dbReference>
<evidence type="ECO:0000256" key="11">
    <source>
        <dbReference type="RuleBase" id="RU361213"/>
    </source>
</evidence>
<evidence type="ECO:0000256" key="7">
    <source>
        <dbReference type="ARBA" id="ARBA00023242"/>
    </source>
</evidence>
<evidence type="ECO:0000259" key="13">
    <source>
        <dbReference type="PROSITE" id="PS50016"/>
    </source>
</evidence>
<feature type="compositionally biased region" description="Pro residues" evidence="12">
    <location>
        <begin position="585"/>
        <end position="596"/>
    </location>
</feature>
<dbReference type="GO" id="GO:0006355">
    <property type="term" value="P:regulation of DNA-templated transcription"/>
    <property type="evidence" value="ECO:0007669"/>
    <property type="project" value="TreeGrafter"/>
</dbReference>
<evidence type="ECO:0000256" key="6">
    <source>
        <dbReference type="ARBA" id="ARBA00022853"/>
    </source>
</evidence>
<evidence type="ECO:0000256" key="3">
    <source>
        <dbReference type="ARBA" id="ARBA00022723"/>
    </source>
</evidence>
<dbReference type="InterPro" id="IPR028651">
    <property type="entry name" value="ING_fam"/>
</dbReference>
<comment type="caution">
    <text evidence="14">The sequence shown here is derived from an EMBL/GenBank/DDBJ whole genome shotgun (WGS) entry which is preliminary data.</text>
</comment>
<dbReference type="GO" id="GO:0033698">
    <property type="term" value="C:Rpd3L complex"/>
    <property type="evidence" value="ECO:0007669"/>
    <property type="project" value="TreeGrafter"/>
</dbReference>
<feature type="binding site" evidence="9">
    <location>
        <position position="636"/>
    </location>
    <ligand>
        <name>Zn(2+)</name>
        <dbReference type="ChEBI" id="CHEBI:29105"/>
        <label>2</label>
    </ligand>
</feature>
<dbReference type="CDD" id="cd15505">
    <property type="entry name" value="PHD_ING"/>
    <property type="match status" value="1"/>
</dbReference>
<comment type="domain">
    <text evidence="11">The PHD-type zinc finger mediates the binding to H3K4me3.</text>
</comment>
<dbReference type="AlphaFoldDB" id="A0AA39L6Y3"/>
<protein>
    <recommendedName>
        <fullName evidence="11">Chromatin modification-related protein</fullName>
    </recommendedName>
</protein>
<feature type="compositionally biased region" description="Low complexity" evidence="12">
    <location>
        <begin position="438"/>
        <end position="448"/>
    </location>
</feature>
<dbReference type="InterPro" id="IPR001965">
    <property type="entry name" value="Znf_PHD"/>
</dbReference>
<dbReference type="GO" id="GO:0070210">
    <property type="term" value="C:Rpd3L-Expanded complex"/>
    <property type="evidence" value="ECO:0007669"/>
    <property type="project" value="TreeGrafter"/>
</dbReference>
<feature type="site" description="Histone H3K4me3 binding" evidence="8">
    <location>
        <position position="622"/>
    </location>
</feature>
<dbReference type="Pfam" id="PF12998">
    <property type="entry name" value="ING"/>
    <property type="match status" value="1"/>
</dbReference>
<feature type="region of interest" description="Disordered" evidence="12">
    <location>
        <begin position="216"/>
        <end position="235"/>
    </location>
</feature>
<feature type="binding site" evidence="9">
    <location>
        <position position="623"/>
    </location>
    <ligand>
        <name>Zn(2+)</name>
        <dbReference type="ChEBI" id="CHEBI:29105"/>
        <label>1</label>
    </ligand>
</feature>
<evidence type="ECO:0000256" key="10">
    <source>
        <dbReference type="PROSITE-ProRule" id="PRU00146"/>
    </source>
</evidence>
<feature type="binding site" evidence="9">
    <location>
        <position position="625"/>
    </location>
    <ligand>
        <name>Zn(2+)</name>
        <dbReference type="ChEBI" id="CHEBI:29105"/>
        <label>1</label>
    </ligand>
</feature>
<comment type="function">
    <text evidence="11">Component of an histone acetyltransferase complex.</text>
</comment>
<accession>A0AA39L6Y3</accession>
<evidence type="ECO:0000256" key="9">
    <source>
        <dbReference type="PIRSR" id="PIRSR628651-51"/>
    </source>
</evidence>
<dbReference type="Proteomes" id="UP001175261">
    <property type="component" value="Unassembled WGS sequence"/>
</dbReference>
<dbReference type="GO" id="GO:0006325">
    <property type="term" value="P:chromatin organization"/>
    <property type="evidence" value="ECO:0007669"/>
    <property type="project" value="UniProtKB-KW"/>
</dbReference>
<name>A0AA39L6Y3_SARSR</name>
<feature type="region of interest" description="Disordered" evidence="12">
    <location>
        <begin position="1"/>
        <end position="49"/>
    </location>
</feature>
<evidence type="ECO:0000256" key="4">
    <source>
        <dbReference type="ARBA" id="ARBA00022771"/>
    </source>
</evidence>
<feature type="binding site" evidence="9">
    <location>
        <position position="641"/>
    </location>
    <ligand>
        <name>Zn(2+)</name>
        <dbReference type="ChEBI" id="CHEBI:29105"/>
        <label>2</label>
    </ligand>
</feature>